<reference evidence="2" key="1">
    <citation type="submission" date="2021-06" db="EMBL/GenBank/DDBJ databases">
        <authorList>
            <person name="Hodson N. C."/>
            <person name="Mongue J. A."/>
            <person name="Jaron S. K."/>
        </authorList>
    </citation>
    <scope>NUCLEOTIDE SEQUENCE</scope>
</reference>
<protein>
    <recommendedName>
        <fullName evidence="1">Fatty acid synthase pseudo-KR domain-containing protein</fullName>
    </recommendedName>
</protein>
<dbReference type="AlphaFoldDB" id="A0A8J2PFW5"/>
<accession>A0A8J2PFW5</accession>
<comment type="caution">
    <text evidence="2">The sequence shown here is derived from an EMBL/GenBank/DDBJ whole genome shotgun (WGS) entry which is preliminary data.</text>
</comment>
<proteinExistence type="predicted"/>
<name>A0A8J2PFW5_9HEXA</name>
<organism evidence="2 3">
    <name type="scientific">Allacma fusca</name>
    <dbReference type="NCBI Taxonomy" id="39272"/>
    <lineage>
        <taxon>Eukaryota</taxon>
        <taxon>Metazoa</taxon>
        <taxon>Ecdysozoa</taxon>
        <taxon>Arthropoda</taxon>
        <taxon>Hexapoda</taxon>
        <taxon>Collembola</taxon>
        <taxon>Symphypleona</taxon>
        <taxon>Sminthuridae</taxon>
        <taxon>Allacma</taxon>
    </lineage>
</organism>
<evidence type="ECO:0000259" key="1">
    <source>
        <dbReference type="Pfam" id="PF21149"/>
    </source>
</evidence>
<sequence length="425" mass="48858">MPVRALFIPIRLQKAIIDPKYFLDYLENNKKPVETQDIPEDADKELSEKEAPSPYELIPLRTDQDLQTIQCPGIQIQGLKITTLNRKPQPFALPIYDEYSFERYYDPPEVITCKERILKFFMEIVMENTRSGFFVATEFVKKIDSEKLLAPSISDLAHLQPHFTSVQISVYTAETTETENEDLQSKAVKVLPTEESSKIEPHSIDLIIVGDSKAFPNLLSAVKEGGFLLWMSDQPKVPSNLKEIAVKNSEKGSLHLFRSQQPILKLSKQFIQITHEDFEWVSQLKLALKEDPQPETQQRRIYIISEGTPRSGILGLAKCISKEPNGEIIRCLFIKEILQDRQILNEQMELDLLFNVYEDSNWGSYMHQLISIEELAKPQPVPDAYVNVLFPGDLSSLRWIQSSLEFKEDPSFCRVHFAPLNFRDV</sequence>
<evidence type="ECO:0000313" key="3">
    <source>
        <dbReference type="Proteomes" id="UP000708208"/>
    </source>
</evidence>
<keyword evidence="3" id="KW-1185">Reference proteome</keyword>
<dbReference type="EMBL" id="CAJVCH010289888">
    <property type="protein sequence ID" value="CAG7785129.1"/>
    <property type="molecule type" value="Genomic_DNA"/>
</dbReference>
<dbReference type="Pfam" id="PF21149">
    <property type="entry name" value="FAS_pseudo-KR"/>
    <property type="match status" value="1"/>
</dbReference>
<dbReference type="OrthoDB" id="7549467at2759"/>
<feature type="non-terminal residue" evidence="2">
    <location>
        <position position="425"/>
    </location>
</feature>
<evidence type="ECO:0000313" key="2">
    <source>
        <dbReference type="EMBL" id="CAG7785129.1"/>
    </source>
</evidence>
<dbReference type="InterPro" id="IPR049391">
    <property type="entry name" value="FAS_pseudo-KR"/>
</dbReference>
<gene>
    <name evidence="2" type="ORF">AFUS01_LOCUS23773</name>
</gene>
<feature type="domain" description="Fatty acid synthase pseudo-KR" evidence="1">
    <location>
        <begin position="277"/>
        <end position="369"/>
    </location>
</feature>
<dbReference type="Proteomes" id="UP000708208">
    <property type="component" value="Unassembled WGS sequence"/>
</dbReference>